<dbReference type="InterPro" id="IPR013785">
    <property type="entry name" value="Aldolase_TIM"/>
</dbReference>
<evidence type="ECO:0000256" key="1">
    <source>
        <dbReference type="ARBA" id="ARBA00004694"/>
    </source>
</evidence>
<evidence type="ECO:0000313" key="14">
    <source>
        <dbReference type="EMBL" id="CRK97988.1"/>
    </source>
</evidence>
<evidence type="ECO:0000256" key="3">
    <source>
        <dbReference type="ARBA" id="ARBA00022692"/>
    </source>
</evidence>
<dbReference type="Pfam" id="PF00490">
    <property type="entry name" value="ALAD"/>
    <property type="match status" value="2"/>
</dbReference>
<reference evidence="14 15" key="1">
    <citation type="submission" date="2015-04" db="EMBL/GenBank/DDBJ databases">
        <authorList>
            <person name="Syromyatnikov M.Y."/>
            <person name="Popov V.N."/>
        </authorList>
    </citation>
    <scope>NUCLEOTIDE SEQUENCE [LARGE SCALE GENOMIC DNA]</scope>
</reference>
<evidence type="ECO:0000256" key="11">
    <source>
        <dbReference type="ARBA" id="ARBA00047651"/>
    </source>
</evidence>
<evidence type="ECO:0000256" key="10">
    <source>
        <dbReference type="ARBA" id="ARBA00025861"/>
    </source>
</evidence>
<feature type="transmembrane region" description="Helical" evidence="13">
    <location>
        <begin position="25"/>
        <end position="45"/>
    </location>
</feature>
<evidence type="ECO:0000256" key="9">
    <source>
        <dbReference type="ARBA" id="ARBA00025628"/>
    </source>
</evidence>
<organism evidence="14 15">
    <name type="scientific">Clunio marinus</name>
    <dbReference type="NCBI Taxonomy" id="568069"/>
    <lineage>
        <taxon>Eukaryota</taxon>
        <taxon>Metazoa</taxon>
        <taxon>Ecdysozoa</taxon>
        <taxon>Arthropoda</taxon>
        <taxon>Hexapoda</taxon>
        <taxon>Insecta</taxon>
        <taxon>Pterygota</taxon>
        <taxon>Neoptera</taxon>
        <taxon>Endopterygota</taxon>
        <taxon>Diptera</taxon>
        <taxon>Nematocera</taxon>
        <taxon>Chironomoidea</taxon>
        <taxon>Chironomidae</taxon>
        <taxon>Clunio</taxon>
    </lineage>
</organism>
<comment type="pathway">
    <text evidence="1">Porphyrin-containing compound metabolism; protoporphyrin-IX biosynthesis; coproporphyrinogen-III from 5-aminolevulinate: step 1/4.</text>
</comment>
<dbReference type="GO" id="GO:0005829">
    <property type="term" value="C:cytosol"/>
    <property type="evidence" value="ECO:0007669"/>
    <property type="project" value="TreeGrafter"/>
</dbReference>
<comment type="subcellular location">
    <subcellularLocation>
        <location evidence="13">Membrane</location>
        <topology evidence="13">Multi-pass membrane protein</topology>
    </subcellularLocation>
</comment>
<comment type="function">
    <text evidence="9">Catalyzes an early step in the biosynthesis of tetrapyrroles. Binds two molecules of 5-aminolevulinate per subunit, each at a distinct site, and catalyzes their condensation to form porphobilinogen.</text>
</comment>
<evidence type="ECO:0000256" key="7">
    <source>
        <dbReference type="ARBA" id="ARBA00023239"/>
    </source>
</evidence>
<comment type="similarity">
    <text evidence="13">Belongs to the copper transporter (Ctr) (TC 1.A.56) family. SLC31A subfamily.</text>
</comment>
<proteinExistence type="inferred from homology"/>
<dbReference type="SMART" id="SM01004">
    <property type="entry name" value="ALAD"/>
    <property type="match status" value="1"/>
</dbReference>
<dbReference type="EMBL" id="CVRI01000047">
    <property type="protein sequence ID" value="CRK97988.1"/>
    <property type="molecule type" value="Genomic_DNA"/>
</dbReference>
<keyword evidence="8 12" id="KW-0627">Porphyrin biosynthesis</keyword>
<dbReference type="InterPro" id="IPR007274">
    <property type="entry name" value="Cop_transporter"/>
</dbReference>
<name>A0A1J1IEK6_9DIPT</name>
<evidence type="ECO:0000256" key="4">
    <source>
        <dbReference type="ARBA" id="ARBA00022989"/>
    </source>
</evidence>
<comment type="similarity">
    <text evidence="2">Belongs to the ALAD family.</text>
</comment>
<evidence type="ECO:0000256" key="2">
    <source>
        <dbReference type="ARBA" id="ARBA00008055"/>
    </source>
</evidence>
<keyword evidence="3 13" id="KW-0812">Transmembrane</keyword>
<keyword evidence="6 13" id="KW-0472">Membrane</keyword>
<keyword evidence="13" id="KW-0813">Transport</keyword>
<dbReference type="GO" id="GO:0004655">
    <property type="term" value="F:porphobilinogen synthase activity"/>
    <property type="evidence" value="ECO:0007669"/>
    <property type="project" value="UniProtKB-EC"/>
</dbReference>
<dbReference type="AlphaFoldDB" id="A0A1J1IEK6"/>
<dbReference type="OrthoDB" id="1530at2759"/>
<dbReference type="Gene3D" id="3.20.20.70">
    <property type="entry name" value="Aldolase class I"/>
    <property type="match status" value="2"/>
</dbReference>
<dbReference type="Proteomes" id="UP000183832">
    <property type="component" value="Unassembled WGS sequence"/>
</dbReference>
<dbReference type="GO" id="GO:0008270">
    <property type="term" value="F:zinc ion binding"/>
    <property type="evidence" value="ECO:0007669"/>
    <property type="project" value="TreeGrafter"/>
</dbReference>
<dbReference type="InterPro" id="IPR030656">
    <property type="entry name" value="ALAD_AS"/>
</dbReference>
<keyword evidence="5" id="KW-0350">Heme biosynthesis</keyword>
<evidence type="ECO:0000256" key="13">
    <source>
        <dbReference type="RuleBase" id="RU367022"/>
    </source>
</evidence>
<evidence type="ECO:0000256" key="12">
    <source>
        <dbReference type="RuleBase" id="RU000515"/>
    </source>
</evidence>
<comment type="catalytic activity">
    <reaction evidence="11 12">
        <text>2 5-aminolevulinate = porphobilinogen + 2 H2O + H(+)</text>
        <dbReference type="Rhea" id="RHEA:24064"/>
        <dbReference type="ChEBI" id="CHEBI:15377"/>
        <dbReference type="ChEBI" id="CHEBI:15378"/>
        <dbReference type="ChEBI" id="CHEBI:58126"/>
        <dbReference type="ChEBI" id="CHEBI:356416"/>
        <dbReference type="EC" id="4.2.1.24"/>
    </reaction>
</comment>
<accession>A0A1J1IEK6</accession>
<keyword evidence="4 13" id="KW-1133">Transmembrane helix</keyword>
<dbReference type="GO" id="GO:0006782">
    <property type="term" value="P:protoporphyrinogen IX biosynthetic process"/>
    <property type="evidence" value="ECO:0007669"/>
    <property type="project" value="UniProtKB-UniPathway"/>
</dbReference>
<evidence type="ECO:0000256" key="5">
    <source>
        <dbReference type="ARBA" id="ARBA00023133"/>
    </source>
</evidence>
<dbReference type="GO" id="GO:0005375">
    <property type="term" value="F:copper ion transmembrane transporter activity"/>
    <property type="evidence" value="ECO:0007669"/>
    <property type="project" value="UniProtKB-UniRule"/>
</dbReference>
<keyword evidence="13" id="KW-0406">Ion transport</keyword>
<protein>
    <recommendedName>
        <fullName evidence="12 13">Multifunctional fusion protein</fullName>
    </recommendedName>
    <domain>
        <recommendedName>
            <fullName evidence="12">Delta-aminolevulinic acid dehydratase</fullName>
            <ecNumber evidence="12">4.2.1.24</ecNumber>
        </recommendedName>
    </domain>
    <domain>
        <recommendedName>
            <fullName evidence="13">Copper transport protein</fullName>
        </recommendedName>
    </domain>
</protein>
<keyword evidence="7 12" id="KW-0456">Lyase</keyword>
<evidence type="ECO:0000313" key="15">
    <source>
        <dbReference type="Proteomes" id="UP000183832"/>
    </source>
</evidence>
<dbReference type="PANTHER" id="PTHR11458:SF0">
    <property type="entry name" value="DELTA-AMINOLEVULINIC ACID DEHYDRATASE"/>
    <property type="match status" value="1"/>
</dbReference>
<comment type="subunit">
    <text evidence="10">Homooctamer; active form. Homohexamer; low activity form.</text>
</comment>
<keyword evidence="13" id="KW-0186">Copper</keyword>
<evidence type="ECO:0000256" key="8">
    <source>
        <dbReference type="ARBA" id="ARBA00023244"/>
    </source>
</evidence>
<dbReference type="STRING" id="568069.A0A1J1IEK6"/>
<dbReference type="InterPro" id="IPR001731">
    <property type="entry name" value="ALAD"/>
</dbReference>
<keyword evidence="15" id="KW-1185">Reference proteome</keyword>
<sequence>MMHMYFWWGDDLGDFFIQGFKINTVHSMVLLCLCLFILSIAVEGLKVHRTRSRARAAREKSRSLSCSPSENTILISTDGNRNKKFLPEIFNGIKEVSIFAFHNILNYGLMLAVMMYNGYIFVAVAMGAFIGYFLFGHLSMKINMENLQAIQTKIVCSSRCADSEEPCTSGTTPIVSHCPTVVGEGSSSGVAIMRAISSSSQRRDSSSSDDCAIMAAKHKLHSSQFHPTLRKLNEPNVEITATNLMYPVFLLEDDNALEEIPSMPNVYRYGLKKLIEHLAPLVELGLSSILIFGVLVKLPKDENGTHADSNSNPVIRALPLLRQRFPELLIGCDVCLCPYTSHGHCGIVINDAAKSAPQFGDRRAYQLPSGSRGLGIRAARRDIDEGADMLMVKPGMSYLDIVRDVKNEFPEYPLFIYQVSGEYSMLIHGAKAGAFELKTVLNEVLTSMRRAGADCIITYFVPTLLQWMKTDRLN</sequence>
<dbReference type="GO" id="GO:0016020">
    <property type="term" value="C:membrane"/>
    <property type="evidence" value="ECO:0007669"/>
    <property type="project" value="UniProtKB-SubCell"/>
</dbReference>
<dbReference type="PROSITE" id="PS00169">
    <property type="entry name" value="D_ALA_DEHYDRATASE"/>
    <property type="match status" value="1"/>
</dbReference>
<gene>
    <name evidence="14" type="ORF">CLUMA_CG011359</name>
</gene>
<evidence type="ECO:0000256" key="6">
    <source>
        <dbReference type="ARBA" id="ARBA00023136"/>
    </source>
</evidence>
<dbReference type="EC" id="4.2.1.24" evidence="12"/>
<dbReference type="UniPathway" id="UPA00251">
    <property type="reaction ID" value="UER00318"/>
</dbReference>
<dbReference type="PANTHER" id="PTHR11458">
    <property type="entry name" value="DELTA-AMINOLEVULINIC ACID DEHYDRATASE"/>
    <property type="match status" value="1"/>
</dbReference>
<feature type="transmembrane region" description="Helical" evidence="13">
    <location>
        <begin position="116"/>
        <end position="135"/>
    </location>
</feature>
<dbReference type="SUPFAM" id="SSF51569">
    <property type="entry name" value="Aldolase"/>
    <property type="match status" value="1"/>
</dbReference>
<keyword evidence="13" id="KW-0187">Copper transport</keyword>
<dbReference type="Pfam" id="PF04145">
    <property type="entry name" value="Ctr"/>
    <property type="match status" value="1"/>
</dbReference>